<organism evidence="3 4">
    <name type="scientific">Tsukamurella conjunctivitidis</name>
    <dbReference type="NCBI Taxonomy" id="2592068"/>
    <lineage>
        <taxon>Bacteria</taxon>
        <taxon>Bacillati</taxon>
        <taxon>Actinomycetota</taxon>
        <taxon>Actinomycetes</taxon>
        <taxon>Mycobacteriales</taxon>
        <taxon>Tsukamurellaceae</taxon>
        <taxon>Tsukamurella</taxon>
    </lineage>
</organism>
<dbReference type="Pfam" id="PF00561">
    <property type="entry name" value="Abhydrolase_1"/>
    <property type="match status" value="1"/>
</dbReference>
<dbReference type="AlphaFoldDB" id="A0A5C5S4N1"/>
<dbReference type="InterPro" id="IPR000639">
    <property type="entry name" value="Epox_hydrolase-like"/>
</dbReference>
<evidence type="ECO:0000313" key="3">
    <source>
        <dbReference type="EMBL" id="TWS30397.1"/>
    </source>
</evidence>
<dbReference type="Gene3D" id="3.40.50.1820">
    <property type="entry name" value="alpha/beta hydrolase"/>
    <property type="match status" value="1"/>
</dbReference>
<protein>
    <submittedName>
        <fullName evidence="3">Alpha/beta hydrolase</fullName>
    </submittedName>
</protein>
<evidence type="ECO:0000313" key="4">
    <source>
        <dbReference type="Proteomes" id="UP000319375"/>
    </source>
</evidence>
<evidence type="ECO:0000259" key="2">
    <source>
        <dbReference type="Pfam" id="PF00561"/>
    </source>
</evidence>
<feature type="domain" description="AB hydrolase-1" evidence="2">
    <location>
        <begin position="48"/>
        <end position="304"/>
    </location>
</feature>
<evidence type="ECO:0000256" key="1">
    <source>
        <dbReference type="ARBA" id="ARBA00022801"/>
    </source>
</evidence>
<gene>
    <name evidence="3" type="ORF">FK530_00490</name>
</gene>
<dbReference type="InterPro" id="IPR029058">
    <property type="entry name" value="AB_hydrolase_fold"/>
</dbReference>
<comment type="caution">
    <text evidence="3">The sequence shown here is derived from an EMBL/GenBank/DDBJ whole genome shotgun (WGS) entry which is preliminary data.</text>
</comment>
<keyword evidence="4" id="KW-1185">Reference proteome</keyword>
<accession>A0A5C5S4N1</accession>
<dbReference type="Proteomes" id="UP000319375">
    <property type="component" value="Unassembled WGS sequence"/>
</dbReference>
<dbReference type="RefSeq" id="WP_146485036.1">
    <property type="nucleotide sequence ID" value="NZ_VIGX01000001.1"/>
</dbReference>
<dbReference type="SUPFAM" id="SSF53474">
    <property type="entry name" value="alpha/beta-Hydrolases"/>
    <property type="match status" value="1"/>
</dbReference>
<dbReference type="PANTHER" id="PTHR43329">
    <property type="entry name" value="EPOXIDE HYDROLASE"/>
    <property type="match status" value="1"/>
</dbReference>
<dbReference type="EMBL" id="VIGX01000001">
    <property type="protein sequence ID" value="TWS30397.1"/>
    <property type="molecule type" value="Genomic_DNA"/>
</dbReference>
<dbReference type="GO" id="GO:0016787">
    <property type="term" value="F:hydrolase activity"/>
    <property type="evidence" value="ECO:0007669"/>
    <property type="project" value="UniProtKB-KW"/>
</dbReference>
<proteinExistence type="predicted"/>
<dbReference type="PRINTS" id="PR00412">
    <property type="entry name" value="EPOXHYDRLASE"/>
</dbReference>
<dbReference type="InterPro" id="IPR000073">
    <property type="entry name" value="AB_hydrolase_1"/>
</dbReference>
<reference evidence="3 4" key="1">
    <citation type="submission" date="2019-06" db="EMBL/GenBank/DDBJ databases">
        <title>Tsukamurella conjunctivitidis sp. nov., Tsukamurella assacharolytica sp. nov. and Tsukamurella sputae sp. nov. isolated from patients with conjunctivitis, bacteraemia (lymphoma) and respiratory infection (sputum) in Hong Kong.</title>
        <authorList>
            <person name="Teng J.L.L."/>
            <person name="Lee H.H."/>
            <person name="Fong J.Y.H."/>
            <person name="Fok K.M.N."/>
            <person name="Lau S.K.P."/>
            <person name="Woo P.C.Y."/>
        </authorList>
    </citation>
    <scope>NUCLEOTIDE SEQUENCE [LARGE SCALE GENOMIC DNA]</scope>
    <source>
        <strain evidence="3 4">HKU72</strain>
    </source>
</reference>
<keyword evidence="1 3" id="KW-0378">Hydrolase</keyword>
<dbReference type="OrthoDB" id="2987348at2"/>
<sequence>MTSPDPSSVRFPGPWEHLDVRANGIRLHAVEYRPATDSGADPADADRPLVVLLHGFGGFWWSWRHLLPQLHEAGHRAVAVDLRGYGDSDKPPRGYDGWTLSGDVAGLIRALGHTSAAIVGHGEGGLGCWATATLHPRVVSAIAVISSPHPIALKRSALRNKEQRSAMLGPITFAQLPRVAEDRLTRDDGAEIGALYAARSSATWRRSADYADALPRYRSAIQIPGTAHSALEYARWAWRSQFRPDGTRFLSSMNQRLHIPVLAFRGDVDPYVLPQPVYSSHDWATDYRVRAVENAGHYAHEEAPGTVGPQLVDFLAGLPGPRLLS</sequence>
<name>A0A5C5S4N1_9ACTN</name>